<proteinExistence type="predicted"/>
<dbReference type="AlphaFoldDB" id="K0T756"/>
<name>K0T756_THAOC</name>
<organism evidence="1 2">
    <name type="scientific">Thalassiosira oceanica</name>
    <name type="common">Marine diatom</name>
    <dbReference type="NCBI Taxonomy" id="159749"/>
    <lineage>
        <taxon>Eukaryota</taxon>
        <taxon>Sar</taxon>
        <taxon>Stramenopiles</taxon>
        <taxon>Ochrophyta</taxon>
        <taxon>Bacillariophyta</taxon>
        <taxon>Coscinodiscophyceae</taxon>
        <taxon>Thalassiosirophycidae</taxon>
        <taxon>Thalassiosirales</taxon>
        <taxon>Thalassiosiraceae</taxon>
        <taxon>Thalassiosira</taxon>
    </lineage>
</organism>
<protein>
    <submittedName>
        <fullName evidence="1">Uncharacterized protein</fullName>
    </submittedName>
</protein>
<reference evidence="1 2" key="1">
    <citation type="journal article" date="2012" name="Genome Biol.">
        <title>Genome and low-iron response of an oceanic diatom adapted to chronic iron limitation.</title>
        <authorList>
            <person name="Lommer M."/>
            <person name="Specht M."/>
            <person name="Roy A.S."/>
            <person name="Kraemer L."/>
            <person name="Andreson R."/>
            <person name="Gutowska M.A."/>
            <person name="Wolf J."/>
            <person name="Bergner S.V."/>
            <person name="Schilhabel M.B."/>
            <person name="Klostermeier U.C."/>
            <person name="Beiko R.G."/>
            <person name="Rosenstiel P."/>
            <person name="Hippler M."/>
            <person name="Laroche J."/>
        </authorList>
    </citation>
    <scope>NUCLEOTIDE SEQUENCE [LARGE SCALE GENOMIC DNA]</scope>
    <source>
        <strain evidence="1 2">CCMP1005</strain>
    </source>
</reference>
<evidence type="ECO:0000313" key="2">
    <source>
        <dbReference type="Proteomes" id="UP000266841"/>
    </source>
</evidence>
<dbReference type="EMBL" id="AGNL01015156">
    <property type="protein sequence ID" value="EJK66242.1"/>
    <property type="molecule type" value="Genomic_DNA"/>
</dbReference>
<sequence length="146" mass="15967">MPSDLRYILTSWSPDLLLASPTVSARTCTHHQGDGRYYQTLKQGKLGFPTAVGLSEAAGGSASMSRHSVIYHVVAAPMWARLTRLAKDGSNLALGKKEEQADDGHHPELAEKKNLPADNLTQKVWDGTSLIHSECSNLDLTQLKWT</sequence>
<accession>K0T756</accession>
<comment type="caution">
    <text evidence="1">The sequence shown here is derived from an EMBL/GenBank/DDBJ whole genome shotgun (WGS) entry which is preliminary data.</text>
</comment>
<dbReference type="Proteomes" id="UP000266841">
    <property type="component" value="Unassembled WGS sequence"/>
</dbReference>
<keyword evidence="2" id="KW-1185">Reference proteome</keyword>
<evidence type="ECO:0000313" key="1">
    <source>
        <dbReference type="EMBL" id="EJK66242.1"/>
    </source>
</evidence>
<gene>
    <name evidence="1" type="ORF">THAOC_12851</name>
</gene>